<organism evidence="3 4">
    <name type="scientific">Clostridium segne</name>
    <dbReference type="NCBI Taxonomy" id="2763038"/>
    <lineage>
        <taxon>Bacteria</taxon>
        <taxon>Bacillati</taxon>
        <taxon>Bacillota</taxon>
        <taxon>Clostridia</taxon>
        <taxon>Eubacteriales</taxon>
        <taxon>Clostridiaceae</taxon>
        <taxon>Clostridium</taxon>
    </lineage>
</organism>
<dbReference type="Proteomes" id="UP000653904">
    <property type="component" value="Unassembled WGS sequence"/>
</dbReference>
<feature type="signal peptide" evidence="2">
    <location>
        <begin position="1"/>
        <end position="43"/>
    </location>
</feature>
<dbReference type="AlphaFoldDB" id="A0AAW3X4Z3"/>
<feature type="compositionally biased region" description="Polar residues" evidence="1">
    <location>
        <begin position="118"/>
        <end position="156"/>
    </location>
</feature>
<dbReference type="InterPro" id="IPR013783">
    <property type="entry name" value="Ig-like_fold"/>
</dbReference>
<feature type="compositionally biased region" description="Low complexity" evidence="1">
    <location>
        <begin position="173"/>
        <end position="193"/>
    </location>
</feature>
<evidence type="ECO:0000256" key="1">
    <source>
        <dbReference type="SAM" id="MobiDB-lite"/>
    </source>
</evidence>
<evidence type="ECO:0000313" key="4">
    <source>
        <dbReference type="Proteomes" id="UP000653904"/>
    </source>
</evidence>
<feature type="chain" id="PRO_5043576718" evidence="2">
    <location>
        <begin position="44"/>
        <end position="986"/>
    </location>
</feature>
<name>A0AAW3X4Z3_9CLOT</name>
<dbReference type="RefSeq" id="WP_186855018.1">
    <property type="nucleotide sequence ID" value="NZ_JACOOW010000012.1"/>
</dbReference>
<keyword evidence="4" id="KW-1185">Reference proteome</keyword>
<dbReference type="Gene3D" id="2.60.40.10">
    <property type="entry name" value="Immunoglobulins"/>
    <property type="match status" value="1"/>
</dbReference>
<feature type="region of interest" description="Disordered" evidence="1">
    <location>
        <begin position="880"/>
        <end position="928"/>
    </location>
</feature>
<protein>
    <submittedName>
        <fullName evidence="3">Uncharacterized protein</fullName>
    </submittedName>
</protein>
<comment type="caution">
    <text evidence="3">The sequence shown here is derived from an EMBL/GenBank/DDBJ whole genome shotgun (WGS) entry which is preliminary data.</text>
</comment>
<feature type="compositionally biased region" description="Gly residues" evidence="1">
    <location>
        <begin position="894"/>
        <end position="910"/>
    </location>
</feature>
<evidence type="ECO:0000256" key="2">
    <source>
        <dbReference type="SAM" id="SignalP"/>
    </source>
</evidence>
<accession>A0AAW3X4Z3</accession>
<proteinExistence type="predicted"/>
<gene>
    <name evidence="3" type="ORF">H8S19_09470</name>
</gene>
<keyword evidence="2" id="KW-0732">Signal</keyword>
<dbReference type="EMBL" id="JACOOW010000012">
    <property type="protein sequence ID" value="MBC5657279.1"/>
    <property type="molecule type" value="Genomic_DNA"/>
</dbReference>
<feature type="region of interest" description="Disordered" evidence="1">
    <location>
        <begin position="86"/>
        <end position="221"/>
    </location>
</feature>
<feature type="compositionally biased region" description="Polar residues" evidence="1">
    <location>
        <begin position="194"/>
        <end position="212"/>
    </location>
</feature>
<sequence>MKERKIRGRSRRRKYKNQMRRPIAVLLALMLSFSSFGTATAYADDAAVVKESVDTAGTQEKVDLDKWMEKEVFDTGKQAENIAGKDTVGVQDGSTVVDVSGDEGSDGAGEGNEAGTVGSVNENGNSQTGEENGQNPSGEQTDNPYDSIERPSQSDTVEIIPGAPSDSKKNESDANSGTGSAGSASGAAGDSNSQNGQENVDNSGNQTGGSQETEVKPVLPEEKDYEYFYDKETGKFKVTFNIKEDAKGDQTIELSKVMEEINAAGKKQFEQWFQTKEGADELENAQYYGQNTIRQVFNGVEYSYNIKNGTVCPYEEPGCTMVFDVYITNGSKHTYVYKNNSFIVSTPDMSNQDQTGVIGFDGQELPDDYTKGFLSPKYDIKNSSTTGVIENLIDEALKDTQSQRQYGIDKNGNLTTSYIKLTKNDINVGDPVYKIGKKYYLYSEKYDCYYCDFNEAQVEEPPKGSGKYVVKSIPSGGKNNYAIKADGSKYYAPWVRGGEIDAIRASKYKIQDALNQYLSKNNTTLEKEVLKYYNEKGGTSYTTIEELLSKNEAAANELTRAGETGNSSLASLDPMLLHSSSQYDNFYQNIFSFNVGSQEDMKKFLENENLGHGHSHGNWATDGCEMTIGDYMADKLNETDGAWDKANAYFNALLKSGVSSEEATWVAFTMATNIDGERADNNYQNSAWNWYSSMVLKQQDGTFNLTKVDTDGNQLGDDEGEGQTSFYLWYIDSKTETDEQGNQKTTDVTKYCVYVDPVYETVENEDGTKSQKLVKDGYYGWVEYDPDNKELNYTVSTTNGTLNIDYALLEGVVYYLQEKAAPDGYKVDSNIYVICDEESYQQMTAKKGVSSVINPATGVESAVVYMGAIKGGETLKVNFVNGKTAPKPDPTPDHGGGGSHGGHGGGGSSSGGKKTTSAGPGTVTEEPVLPEQPAEVPIENIPAQGLPKTGEDGVNTSALMLTLGLIASAYVWMSGRREEEEKNRKN</sequence>
<evidence type="ECO:0000313" key="3">
    <source>
        <dbReference type="EMBL" id="MBC5657279.1"/>
    </source>
</evidence>
<feature type="compositionally biased region" description="Low complexity" evidence="1">
    <location>
        <begin position="86"/>
        <end position="99"/>
    </location>
</feature>
<reference evidence="3 4" key="1">
    <citation type="submission" date="2020-08" db="EMBL/GenBank/DDBJ databases">
        <title>Genome public.</title>
        <authorList>
            <person name="Liu C."/>
            <person name="Sun Q."/>
        </authorList>
    </citation>
    <scope>NUCLEOTIDE SEQUENCE [LARGE SCALE GENOMIC DNA]</scope>
    <source>
        <strain evidence="3 4">BX14</strain>
    </source>
</reference>